<dbReference type="InterPro" id="IPR013563">
    <property type="entry name" value="Oligopep_ABC_C"/>
</dbReference>
<dbReference type="SUPFAM" id="SSF52540">
    <property type="entry name" value="P-loop containing nucleoside triphosphate hydrolases"/>
    <property type="match status" value="2"/>
</dbReference>
<dbReference type="SMART" id="SM00382">
    <property type="entry name" value="AAA"/>
    <property type="match status" value="2"/>
</dbReference>
<dbReference type="GO" id="GO:0005524">
    <property type="term" value="F:ATP binding"/>
    <property type="evidence" value="ECO:0007669"/>
    <property type="project" value="UniProtKB-KW"/>
</dbReference>
<proteinExistence type="inferred from homology"/>
<dbReference type="InterPro" id="IPR017871">
    <property type="entry name" value="ABC_transporter-like_CS"/>
</dbReference>
<dbReference type="CDD" id="cd03257">
    <property type="entry name" value="ABC_NikE_OppD_transporters"/>
    <property type="match status" value="2"/>
</dbReference>
<keyword evidence="6" id="KW-0547">Nucleotide-binding</keyword>
<dbReference type="GO" id="GO:0015833">
    <property type="term" value="P:peptide transport"/>
    <property type="evidence" value="ECO:0007669"/>
    <property type="project" value="InterPro"/>
</dbReference>
<dbReference type="OrthoDB" id="9802264at2"/>
<evidence type="ECO:0000259" key="10">
    <source>
        <dbReference type="PROSITE" id="PS50893"/>
    </source>
</evidence>
<reference evidence="11 12" key="1">
    <citation type="submission" date="2018-06" db="EMBL/GenBank/DDBJ databases">
        <authorList>
            <consortium name="Pathogen Informatics"/>
            <person name="Doyle S."/>
        </authorList>
    </citation>
    <scope>NUCLEOTIDE SEQUENCE [LARGE SCALE GENOMIC DNA]</scope>
    <source>
        <strain evidence="11 12">NCTC10684</strain>
    </source>
</reference>
<keyword evidence="11" id="KW-0378">Hydrolase</keyword>
<comment type="subcellular location">
    <subcellularLocation>
        <location evidence="1">Cell inner membrane</location>
        <topology evidence="1">Peripheral membrane protein</topology>
    </subcellularLocation>
</comment>
<evidence type="ECO:0000256" key="7">
    <source>
        <dbReference type="ARBA" id="ARBA00022840"/>
    </source>
</evidence>
<dbReference type="EMBL" id="UFSM01000004">
    <property type="protein sequence ID" value="SUY29376.1"/>
    <property type="molecule type" value="Genomic_DNA"/>
</dbReference>
<evidence type="ECO:0000256" key="8">
    <source>
        <dbReference type="ARBA" id="ARBA00022967"/>
    </source>
</evidence>
<evidence type="ECO:0000256" key="5">
    <source>
        <dbReference type="ARBA" id="ARBA00022519"/>
    </source>
</evidence>
<evidence type="ECO:0000256" key="9">
    <source>
        <dbReference type="ARBA" id="ARBA00023136"/>
    </source>
</evidence>
<dbReference type="InterPro" id="IPR003593">
    <property type="entry name" value="AAA+_ATPase"/>
</dbReference>
<dbReference type="Pfam" id="PF00005">
    <property type="entry name" value="ABC_tran"/>
    <property type="match status" value="2"/>
</dbReference>
<dbReference type="GO" id="GO:0016887">
    <property type="term" value="F:ATP hydrolysis activity"/>
    <property type="evidence" value="ECO:0007669"/>
    <property type="project" value="InterPro"/>
</dbReference>
<dbReference type="Pfam" id="PF08352">
    <property type="entry name" value="oligo_HPY"/>
    <property type="match status" value="1"/>
</dbReference>
<keyword evidence="9" id="KW-0472">Membrane</keyword>
<evidence type="ECO:0000313" key="11">
    <source>
        <dbReference type="EMBL" id="SUY29376.1"/>
    </source>
</evidence>
<dbReference type="Proteomes" id="UP000254701">
    <property type="component" value="Unassembled WGS sequence"/>
</dbReference>
<gene>
    <name evidence="11" type="primary">gsiA_42</name>
    <name evidence="11" type="ORF">NCTC10684_05609</name>
</gene>
<dbReference type="InterPro" id="IPR027417">
    <property type="entry name" value="P-loop_NTPase"/>
</dbReference>
<dbReference type="RefSeq" id="WP_115734611.1">
    <property type="nucleotide sequence ID" value="NZ_BAAAVY010000037.1"/>
</dbReference>
<dbReference type="Gene3D" id="3.40.50.300">
    <property type="entry name" value="P-loop containing nucleotide triphosphate hydrolases"/>
    <property type="match status" value="2"/>
</dbReference>
<dbReference type="AlphaFoldDB" id="A0A381IM90"/>
<evidence type="ECO:0000313" key="12">
    <source>
        <dbReference type="Proteomes" id="UP000254701"/>
    </source>
</evidence>
<dbReference type="PROSITE" id="PS50893">
    <property type="entry name" value="ABC_TRANSPORTER_2"/>
    <property type="match status" value="2"/>
</dbReference>
<keyword evidence="7 11" id="KW-0067">ATP-binding</keyword>
<organism evidence="11 12">
    <name type="scientific">Aminobacter aminovorans</name>
    <name type="common">Chelatobacter heintzii</name>
    <dbReference type="NCBI Taxonomy" id="83263"/>
    <lineage>
        <taxon>Bacteria</taxon>
        <taxon>Pseudomonadati</taxon>
        <taxon>Pseudomonadota</taxon>
        <taxon>Alphaproteobacteria</taxon>
        <taxon>Hyphomicrobiales</taxon>
        <taxon>Phyllobacteriaceae</taxon>
        <taxon>Aminobacter</taxon>
    </lineage>
</organism>
<dbReference type="PANTHER" id="PTHR43297">
    <property type="entry name" value="OLIGOPEPTIDE TRANSPORT ATP-BINDING PROTEIN APPD"/>
    <property type="match status" value="1"/>
</dbReference>
<feature type="domain" description="ABC transporter" evidence="10">
    <location>
        <begin position="272"/>
        <end position="511"/>
    </location>
</feature>
<keyword evidence="8" id="KW-1278">Translocase</keyword>
<evidence type="ECO:0000256" key="1">
    <source>
        <dbReference type="ARBA" id="ARBA00004417"/>
    </source>
</evidence>
<keyword evidence="5" id="KW-0997">Cell inner membrane</keyword>
<keyword evidence="4" id="KW-1003">Cell membrane</keyword>
<evidence type="ECO:0000256" key="6">
    <source>
        <dbReference type="ARBA" id="ARBA00022741"/>
    </source>
</evidence>
<evidence type="ECO:0000256" key="3">
    <source>
        <dbReference type="ARBA" id="ARBA00022448"/>
    </source>
</evidence>
<keyword evidence="3" id="KW-0813">Transport</keyword>
<feature type="domain" description="ABC transporter" evidence="10">
    <location>
        <begin position="7"/>
        <end position="253"/>
    </location>
</feature>
<evidence type="ECO:0000256" key="2">
    <source>
        <dbReference type="ARBA" id="ARBA00005417"/>
    </source>
</evidence>
<protein>
    <submittedName>
        <fullName evidence="11">Glutathione import ATP-binding protein GsiA</fullName>
        <ecNumber evidence="11">3.6.3.-</ecNumber>
    </submittedName>
</protein>
<accession>A0A381IM90</accession>
<sequence>MSGNRILSIDNLRVETRTSVLLDDVSIHVDRGEVLGIIGESGAGKSTLALSSIMLFKSGCRPTAGSITLGGQSLMELGTAELETIRRTKASYVAQSAAAAFNPFYRLEDQVTEIPAMAQKLTSAQRRRMATELFEELQLPDPRNFGRRYPHQVSGGQLQRAMIAMALINQPDLIIFDEPTTALDVTTQIEVLRLIKKVASTHNCGALYISHDLAVVSQMADRIVVMRNGKMVEQGPTRQLVDHPQTEYAKRLVAHQGDGSYASADGSDETLLDVRNVDVGYGGVTAVKDASIRLGAGSVLALVGESGSGKTTLARSIAGLQPARTGEIRMRDSLLAPLVERRSFDQRRLIQYIHQLPDLALNPRQTIRDVVGRPLSYFHGLRGAGAEQRLRELMDAIELPSAYLDRYPASLSGGQKQRVCIARSLAAKPDILICDEITSALDPLVEESIVRLLTRLIKDEGLSILFITHNLGLALRFSHKTAVMQAGRIVEHGDTRAVFEQPQSDYTRSLIRAVPQLREGWLDGFSADAA</sequence>
<name>A0A381IM90_AMIAI</name>
<comment type="similarity">
    <text evidence="2">Belongs to the ABC transporter superfamily.</text>
</comment>
<dbReference type="PROSITE" id="PS00211">
    <property type="entry name" value="ABC_TRANSPORTER_1"/>
    <property type="match status" value="2"/>
</dbReference>
<dbReference type="GO" id="GO:0005886">
    <property type="term" value="C:plasma membrane"/>
    <property type="evidence" value="ECO:0007669"/>
    <property type="project" value="UniProtKB-SubCell"/>
</dbReference>
<dbReference type="EC" id="3.6.3.-" evidence="11"/>
<dbReference type="InterPro" id="IPR050388">
    <property type="entry name" value="ABC_Ni/Peptide_Import"/>
</dbReference>
<dbReference type="PANTHER" id="PTHR43297:SF14">
    <property type="entry name" value="ATPASE AAA-TYPE CORE DOMAIN-CONTAINING PROTEIN"/>
    <property type="match status" value="1"/>
</dbReference>
<dbReference type="InterPro" id="IPR003439">
    <property type="entry name" value="ABC_transporter-like_ATP-bd"/>
</dbReference>
<evidence type="ECO:0000256" key="4">
    <source>
        <dbReference type="ARBA" id="ARBA00022475"/>
    </source>
</evidence>